<accession>A0ABS5I8I7</accession>
<evidence type="ECO:0000256" key="1">
    <source>
        <dbReference type="ARBA" id="ARBA00001593"/>
    </source>
</evidence>
<keyword evidence="16" id="KW-1185">Reference proteome</keyword>
<dbReference type="GO" id="GO:0004016">
    <property type="term" value="F:adenylate cyclase activity"/>
    <property type="evidence" value="ECO:0007669"/>
    <property type="project" value="UniProtKB-EC"/>
</dbReference>
<keyword evidence="6" id="KW-0963">Cytoplasm</keyword>
<evidence type="ECO:0000256" key="9">
    <source>
        <dbReference type="ARBA" id="ARBA00022998"/>
    </source>
</evidence>
<protein>
    <recommendedName>
        <fullName evidence="5">Adenylate cyclase</fullName>
        <ecNumber evidence="4">4.6.1.1</ecNumber>
    </recommendedName>
    <alternativeName>
        <fullName evidence="11">ATP pyrophosphate-lyase</fullName>
    </alternativeName>
    <alternativeName>
        <fullName evidence="12">Adenylyl cyclase</fullName>
    </alternativeName>
</protein>
<evidence type="ECO:0000256" key="6">
    <source>
        <dbReference type="ARBA" id="ARBA00022490"/>
    </source>
</evidence>
<proteinExistence type="inferred from homology"/>
<dbReference type="Pfam" id="PF01295">
    <property type="entry name" value="Adenylate_cycl"/>
    <property type="match status" value="1"/>
</dbReference>
<dbReference type="Proteomes" id="UP000811844">
    <property type="component" value="Unassembled WGS sequence"/>
</dbReference>
<name>A0ABS5I8I7_9GAMM</name>
<dbReference type="PANTHER" id="PTHR38760:SF1">
    <property type="entry name" value="ADENYLATE CYCLASE"/>
    <property type="match status" value="1"/>
</dbReference>
<evidence type="ECO:0000256" key="7">
    <source>
        <dbReference type="ARBA" id="ARBA00022741"/>
    </source>
</evidence>
<dbReference type="SUPFAM" id="SSF81301">
    <property type="entry name" value="Nucleotidyltransferase"/>
    <property type="match status" value="1"/>
</dbReference>
<evidence type="ECO:0000313" key="15">
    <source>
        <dbReference type="EMBL" id="MBR9729605.1"/>
    </source>
</evidence>
<dbReference type="PANTHER" id="PTHR38760">
    <property type="entry name" value="ADENYLATE CYCLASE"/>
    <property type="match status" value="1"/>
</dbReference>
<keyword evidence="9" id="KW-0115">cAMP biosynthesis</keyword>
<evidence type="ECO:0000256" key="5">
    <source>
        <dbReference type="ARBA" id="ARBA00021420"/>
    </source>
</evidence>
<keyword evidence="10 15" id="KW-0456">Lyase</keyword>
<keyword evidence="7" id="KW-0547">Nucleotide-binding</keyword>
<dbReference type="NCBIfam" id="NF006980">
    <property type="entry name" value="PRK09450.1-5"/>
    <property type="match status" value="1"/>
</dbReference>
<reference evidence="15 16" key="1">
    <citation type="submission" date="2020-02" db="EMBL/GenBank/DDBJ databases">
        <title>Shewanella WXL01 sp. nov., a marine bacterium isolated from green algae in Luhuitou Fringing Reef (Northern South China Sea).</title>
        <authorList>
            <person name="Wang X."/>
        </authorList>
    </citation>
    <scope>NUCLEOTIDE SEQUENCE [LARGE SCALE GENOMIC DNA]</scope>
    <source>
        <strain evidence="15 16">MCCC 1A01895</strain>
    </source>
</reference>
<comment type="catalytic activity">
    <reaction evidence="1">
        <text>ATP = 3',5'-cyclic AMP + diphosphate</text>
        <dbReference type="Rhea" id="RHEA:15389"/>
        <dbReference type="ChEBI" id="CHEBI:30616"/>
        <dbReference type="ChEBI" id="CHEBI:33019"/>
        <dbReference type="ChEBI" id="CHEBI:58165"/>
        <dbReference type="EC" id="4.6.1.1"/>
    </reaction>
</comment>
<evidence type="ECO:0000313" key="16">
    <source>
        <dbReference type="Proteomes" id="UP000811844"/>
    </source>
</evidence>
<dbReference type="PIRSF" id="PIRSF001444">
    <property type="entry name" value="Adenylate_cycl"/>
    <property type="match status" value="1"/>
</dbReference>
<sequence>MSEKLNETRLTRVHQVLSTEQSALFGTVAILFQYNLHYLPGFHHADTPAGIALYQPTTTEHSLYQQFSWPIPIHKMTDNWAFEGIYAMGSTASFGQNPKSDVDIWLVHHQDLTTDQLNAIEQKSQLITQWFASVGFEVNFYLIHPKQFIETNYLSEQHSLGIEHSGSSQHWLLLEEFYRSHIRLAGKTVAWWPQACLTESSSNVLFLGDISALPASEYFGASLWQLYKSLQKPHKALLKVLLLETYTAQYPHNNLITQQIWQACLDDDFSASNDAYLFLYQRIENYLVTKRDVRRLEIVRRCFYLKCGIRLSDVNDNSSDWRTQTMRELVERWTWPDSLLLTLDNSPQWHSGQLKWFNQQLNELLLTSYRTLLKFASKHELSDTMRVEELGLLARKLHGYFSDDEHQLVSLNPLWSRQIAESQLTVIHSRKNKQFYLYREWAGKHRLIGESALANADNVCALMAWAAMNKIATAQTLWHELDRSKKRAQKLNGLSQQLVNLMAQKSPVSKRDLCQPCFFKKVIVVANLQHDPTVKWRGQEVMLDYMNATPLSLGVKQKNMLGDINIICLNSWGEWQSHQFNNDCGLLDAISYLAFGIKNAHHKIDISVISCSAKLNNHLEVQLKQVLVDCQSLVFQIGVTNTLMYPLQLGCDRFGLYFNSRGMVYKKLESQPFTKFKLVPQPQPQRMQSVLLSRPDLGDDPFSSMPSVILQFITAGAQQYFLRQRAQTLDVFLVDEQNQLTHTEHQDVTMTQLVAQKSREYVFQAETITDKHYFNMPQFFHLKRRKGELCVVPFGINEDEMGSVI</sequence>
<evidence type="ECO:0000259" key="14">
    <source>
        <dbReference type="Pfam" id="PF12633"/>
    </source>
</evidence>
<evidence type="ECO:0000256" key="12">
    <source>
        <dbReference type="ARBA" id="ARBA00032637"/>
    </source>
</evidence>
<evidence type="ECO:0000256" key="8">
    <source>
        <dbReference type="ARBA" id="ARBA00022840"/>
    </source>
</evidence>
<evidence type="ECO:0000256" key="2">
    <source>
        <dbReference type="ARBA" id="ARBA00004496"/>
    </source>
</evidence>
<evidence type="ECO:0000256" key="10">
    <source>
        <dbReference type="ARBA" id="ARBA00023239"/>
    </source>
</evidence>
<dbReference type="EMBL" id="JAAIKR010000026">
    <property type="protein sequence ID" value="MBR9729605.1"/>
    <property type="molecule type" value="Genomic_DNA"/>
</dbReference>
<feature type="domain" description="Adenylate cyclase class-I N-terminal" evidence="14">
    <location>
        <begin position="3"/>
        <end position="192"/>
    </location>
</feature>
<comment type="caution">
    <text evidence="15">The sequence shown here is derived from an EMBL/GenBank/DDBJ whole genome shotgun (WGS) entry which is preliminary data.</text>
</comment>
<keyword evidence="8" id="KW-0067">ATP-binding</keyword>
<dbReference type="Pfam" id="PF12633">
    <property type="entry name" value="Adenyl_cycl_N"/>
    <property type="match status" value="1"/>
</dbReference>
<dbReference type="PROSITE" id="PS01092">
    <property type="entry name" value="ADENYLATE_CYCLASE_1_1"/>
    <property type="match status" value="1"/>
</dbReference>
<comment type="similarity">
    <text evidence="3 13">Belongs to the adenylyl cyclase class-1 family.</text>
</comment>
<dbReference type="InterPro" id="IPR043519">
    <property type="entry name" value="NT_sf"/>
</dbReference>
<organism evidence="15 16">
    <name type="scientific">Shewanella intestini</name>
    <dbReference type="NCBI Taxonomy" id="2017544"/>
    <lineage>
        <taxon>Bacteria</taxon>
        <taxon>Pseudomonadati</taxon>
        <taxon>Pseudomonadota</taxon>
        <taxon>Gammaproteobacteria</taxon>
        <taxon>Alteromonadales</taxon>
        <taxon>Shewanellaceae</taxon>
        <taxon>Shewanella</taxon>
    </lineage>
</organism>
<dbReference type="InterPro" id="IPR000274">
    <property type="entry name" value="Adenylate_cyclase_1"/>
</dbReference>
<comment type="subcellular location">
    <subcellularLocation>
        <location evidence="2">Cytoplasm</location>
    </subcellularLocation>
</comment>
<dbReference type="InterPro" id="IPR024685">
    <property type="entry name" value="Adenylate_cyclase_1_N"/>
</dbReference>
<evidence type="ECO:0000256" key="13">
    <source>
        <dbReference type="RuleBase" id="RU004184"/>
    </source>
</evidence>
<evidence type="ECO:0000256" key="4">
    <source>
        <dbReference type="ARBA" id="ARBA00012201"/>
    </source>
</evidence>
<evidence type="ECO:0000256" key="3">
    <source>
        <dbReference type="ARBA" id="ARBA00007901"/>
    </source>
</evidence>
<evidence type="ECO:0000256" key="11">
    <source>
        <dbReference type="ARBA" id="ARBA00032597"/>
    </source>
</evidence>
<dbReference type="InterPro" id="IPR024686">
    <property type="entry name" value="Adenylate_cyclase_1_CS"/>
</dbReference>
<dbReference type="EC" id="4.6.1.1" evidence="4"/>
<gene>
    <name evidence="15" type="ORF">G3R48_16675</name>
</gene>